<dbReference type="OrthoDB" id="8480752at2"/>
<protein>
    <submittedName>
        <fullName evidence="2">Acyl-CoA dehydrogenase</fullName>
    </submittedName>
</protein>
<evidence type="ECO:0000259" key="1">
    <source>
        <dbReference type="Pfam" id="PF19802"/>
    </source>
</evidence>
<feature type="domain" description="DUF6285" evidence="1">
    <location>
        <begin position="23"/>
        <end position="117"/>
    </location>
</feature>
<accession>A0A4P7XM16</accession>
<dbReference type="Proteomes" id="UP000298049">
    <property type="component" value="Chromosome"/>
</dbReference>
<name>A0A4P7XM16_9ALTE</name>
<organism evidence="2 3">
    <name type="scientific">Hydrocarboniclastica marina</name>
    <dbReference type="NCBI Taxonomy" id="2259620"/>
    <lineage>
        <taxon>Bacteria</taxon>
        <taxon>Pseudomonadati</taxon>
        <taxon>Pseudomonadota</taxon>
        <taxon>Gammaproteobacteria</taxon>
        <taxon>Alteromonadales</taxon>
        <taxon>Alteromonadaceae</taxon>
        <taxon>Hydrocarboniclastica</taxon>
    </lineage>
</organism>
<gene>
    <name evidence="2" type="ORF">soil367_17030</name>
</gene>
<keyword evidence="3" id="KW-1185">Reference proteome</keyword>
<proteinExistence type="predicted"/>
<dbReference type="InterPro" id="IPR046252">
    <property type="entry name" value="DUF6285"/>
</dbReference>
<reference evidence="2 3" key="1">
    <citation type="submission" date="2018-07" db="EMBL/GenBank/DDBJ databases">
        <title>Marsedoiliclastica nanhaica gen. nov. sp. nov., a novel marine hydrocarbonoclastic bacterium isolated from an in-situ enriched hydrocarbon-degrading consortium in deep-sea sediment.</title>
        <authorList>
            <person name="Dong C."/>
            <person name="Ma T."/>
            <person name="Liu R."/>
            <person name="Shao Z."/>
        </authorList>
    </citation>
    <scope>NUCLEOTIDE SEQUENCE [LARGE SCALE GENOMIC DNA]</scope>
    <source>
        <strain evidence="3">soil36-7</strain>
    </source>
</reference>
<evidence type="ECO:0000313" key="2">
    <source>
        <dbReference type="EMBL" id="QCF27492.1"/>
    </source>
</evidence>
<dbReference type="KEGG" id="hmi:soil367_17030"/>
<sequence>MNRPDAHELLGTAQTLLIDQILPAVPDNLRYEVQMIASAMGIAAREAKDGAAIDSAEKASLLSFLADAEGGSLADSRAALAAAIRAGRFDGPGPERQQLEKVLLENTLDALSISNPKVITATAGQR</sequence>
<dbReference type="Pfam" id="PF19802">
    <property type="entry name" value="DUF6285"/>
    <property type="match status" value="1"/>
</dbReference>
<dbReference type="RefSeq" id="WP_136550202.1">
    <property type="nucleotide sequence ID" value="NZ_CP031093.1"/>
</dbReference>
<dbReference type="AlphaFoldDB" id="A0A4P7XM16"/>
<evidence type="ECO:0000313" key="3">
    <source>
        <dbReference type="Proteomes" id="UP000298049"/>
    </source>
</evidence>
<dbReference type="EMBL" id="CP031093">
    <property type="protein sequence ID" value="QCF27492.1"/>
    <property type="molecule type" value="Genomic_DNA"/>
</dbReference>